<protein>
    <submittedName>
        <fullName evidence="2">Uncharacterized protein</fullName>
    </submittedName>
</protein>
<reference evidence="2 3" key="1">
    <citation type="submission" date="2016-11" db="EMBL/GenBank/DDBJ databases">
        <authorList>
            <person name="Jaros S."/>
            <person name="Januszkiewicz K."/>
            <person name="Wedrychowicz H."/>
        </authorList>
    </citation>
    <scope>NUCLEOTIDE SEQUENCE [LARGE SCALE GENOMIC DNA]</scope>
    <source>
        <strain evidence="2 3">DSM 44666</strain>
    </source>
</reference>
<gene>
    <name evidence="2" type="ORF">SAMN05444392_108132</name>
</gene>
<keyword evidence="3" id="KW-1185">Reference proteome</keyword>
<evidence type="ECO:0000313" key="2">
    <source>
        <dbReference type="EMBL" id="SHF14932.1"/>
    </source>
</evidence>
<proteinExistence type="predicted"/>
<organism evidence="2 3">
    <name type="scientific">Seinonella peptonophila</name>
    <dbReference type="NCBI Taxonomy" id="112248"/>
    <lineage>
        <taxon>Bacteria</taxon>
        <taxon>Bacillati</taxon>
        <taxon>Bacillota</taxon>
        <taxon>Bacilli</taxon>
        <taxon>Bacillales</taxon>
        <taxon>Thermoactinomycetaceae</taxon>
        <taxon>Seinonella</taxon>
    </lineage>
</organism>
<dbReference type="STRING" id="112248.SAMN05444392_108132"/>
<feature type="region of interest" description="Disordered" evidence="1">
    <location>
        <begin position="19"/>
        <end position="40"/>
    </location>
</feature>
<dbReference type="AlphaFoldDB" id="A0A1M4ZAZ3"/>
<feature type="region of interest" description="Disordered" evidence="1">
    <location>
        <begin position="69"/>
        <end position="102"/>
    </location>
</feature>
<evidence type="ECO:0000256" key="1">
    <source>
        <dbReference type="SAM" id="MobiDB-lite"/>
    </source>
</evidence>
<name>A0A1M4ZAZ3_9BACL</name>
<feature type="compositionally biased region" description="Basic and acidic residues" evidence="1">
    <location>
        <begin position="77"/>
        <end position="102"/>
    </location>
</feature>
<dbReference type="Proteomes" id="UP000184476">
    <property type="component" value="Unassembled WGS sequence"/>
</dbReference>
<dbReference type="EMBL" id="FQVL01000008">
    <property type="protein sequence ID" value="SHF14932.1"/>
    <property type="molecule type" value="Genomic_DNA"/>
</dbReference>
<accession>A0A1M4ZAZ3</accession>
<sequence length="348" mass="38292">MHPSAQCSEDAGVRVFSISRSGRPLNRGGSSPLTDDEQDSLLTSDGVLDAADGQPFERLLLEELDDLPLPEVGVRNDPSRRQSEGRRLHHHGDGDGSSRLEERVDHVPQAVEAEVLVCRPFFHRKDSRQELVRLLRRSEHRSHDGTSSLTGLIERPVERVTRSLTGDVVDQRVEGSPDEGGDTLVDPVPSSAQLGGVEEVLREDGDLVDQTLHRVHVPVVEHCGVEVLPKHHVAGPTDALGLDPHPLVHGVERSDDLHVERVRDHEVAGDVPTEIEVVLPQRKVQPFEAYCVHRTPFGELVVVSLRAGASAAAPSRQQLLRRPRAAFPRRPVGFLRTRTGCTPPWRGG</sequence>
<evidence type="ECO:0000313" key="3">
    <source>
        <dbReference type="Proteomes" id="UP000184476"/>
    </source>
</evidence>